<organism evidence="1 2">
    <name type="scientific">Cercospora beticola</name>
    <name type="common">Sugarbeet leaf spot fungus</name>
    <dbReference type="NCBI Taxonomy" id="122368"/>
    <lineage>
        <taxon>Eukaryota</taxon>
        <taxon>Fungi</taxon>
        <taxon>Dikarya</taxon>
        <taxon>Ascomycota</taxon>
        <taxon>Pezizomycotina</taxon>
        <taxon>Dothideomycetes</taxon>
        <taxon>Dothideomycetidae</taxon>
        <taxon>Mycosphaerellales</taxon>
        <taxon>Mycosphaerellaceae</taxon>
        <taxon>Cercospora</taxon>
    </lineage>
</organism>
<accession>A0ABZ0NHQ3</accession>
<gene>
    <name evidence="1" type="ORF">RHO25_003656</name>
</gene>
<name>A0ABZ0NHQ3_CERBT</name>
<proteinExistence type="predicted"/>
<keyword evidence="2" id="KW-1185">Reference proteome</keyword>
<dbReference type="EMBL" id="CP134185">
    <property type="protein sequence ID" value="WPA99042.1"/>
    <property type="molecule type" value="Genomic_DNA"/>
</dbReference>
<protein>
    <submittedName>
        <fullName evidence="1">Uncharacterized protein</fullName>
    </submittedName>
</protein>
<reference evidence="1 2" key="1">
    <citation type="submission" date="2023-09" db="EMBL/GenBank/DDBJ databases">
        <title>Complete-Gapless Cercospora beticola genome.</title>
        <authorList>
            <person name="Wyatt N.A."/>
            <person name="Spanner R.E."/>
            <person name="Bolton M.D."/>
        </authorList>
    </citation>
    <scope>NUCLEOTIDE SEQUENCE [LARGE SCALE GENOMIC DNA]</scope>
    <source>
        <strain evidence="1">Cb09-40</strain>
    </source>
</reference>
<dbReference type="Proteomes" id="UP001302367">
    <property type="component" value="Chromosome 2"/>
</dbReference>
<dbReference type="GeneID" id="90643986"/>
<evidence type="ECO:0000313" key="1">
    <source>
        <dbReference type="EMBL" id="WPA99042.1"/>
    </source>
</evidence>
<evidence type="ECO:0000313" key="2">
    <source>
        <dbReference type="Proteomes" id="UP001302367"/>
    </source>
</evidence>
<dbReference type="RefSeq" id="XP_065458498.1">
    <property type="nucleotide sequence ID" value="XM_065602426.1"/>
</dbReference>
<sequence length="340" mass="37831">MANEGFWHGNGRKLPCPLLIAEEKPEKTFNPSLRALVKKCLPRPEPPSHTFRLTQSDQIELNRKRRAQGLPEFPISEGKGKVSTKVEARLRKTLQEVTSKVNLWSKRLDCCDSRKTTAAAPSLPPRPALNGRSISVVDTSAYVAQNASDLQSRFGCALRRSNAFRRTGSTIRRSASIRRRLSAASRDEVRSLELLTPADRDFDPMQSIAEDGAEQTEDSGKASEDSSVVANVAGEAHLPVRSFYLDWEQSRRARSRSDSSSTATSIEPCDCLNADNTFSQQTHISRVPNYAVQVHRSASLRSQRALVVSGDSDDHLTDPAGADDSIRKRQYGEVDRVWWK</sequence>